<feature type="region of interest" description="Disordered" evidence="1">
    <location>
        <begin position="295"/>
        <end position="400"/>
    </location>
</feature>
<feature type="compositionally biased region" description="Polar residues" evidence="1">
    <location>
        <begin position="321"/>
        <end position="331"/>
    </location>
</feature>
<gene>
    <name evidence="3" type="ORF">HOLleu_30104</name>
</gene>
<dbReference type="PANTHER" id="PTHR22775:SF48">
    <property type="entry name" value="SORTING NEXIN-25"/>
    <property type="match status" value="1"/>
</dbReference>
<evidence type="ECO:0000259" key="2">
    <source>
        <dbReference type="Pfam" id="PF08628"/>
    </source>
</evidence>
<comment type="caution">
    <text evidence="3">The sequence shown here is derived from an EMBL/GenBank/DDBJ whole genome shotgun (WGS) entry which is preliminary data.</text>
</comment>
<dbReference type="Pfam" id="PF08628">
    <property type="entry name" value="Nexin_C"/>
    <property type="match status" value="1"/>
</dbReference>
<reference evidence="3" key="1">
    <citation type="submission" date="2021-10" db="EMBL/GenBank/DDBJ databases">
        <title>Tropical sea cucumber genome reveals ecological adaptation and Cuvierian tubules defense mechanism.</title>
        <authorList>
            <person name="Chen T."/>
        </authorList>
    </citation>
    <scope>NUCLEOTIDE SEQUENCE</scope>
    <source>
        <strain evidence="3">Nanhai2018</strain>
        <tissue evidence="3">Muscle</tissue>
    </source>
</reference>
<dbReference type="AlphaFoldDB" id="A0A9Q1GZ27"/>
<feature type="compositionally biased region" description="Acidic residues" evidence="1">
    <location>
        <begin position="311"/>
        <end position="320"/>
    </location>
</feature>
<feature type="compositionally biased region" description="Basic and acidic residues" evidence="1">
    <location>
        <begin position="333"/>
        <end position="349"/>
    </location>
</feature>
<name>A0A9Q1GZ27_HOLLE</name>
<evidence type="ECO:0000256" key="1">
    <source>
        <dbReference type="SAM" id="MobiDB-lite"/>
    </source>
</evidence>
<proteinExistence type="predicted"/>
<evidence type="ECO:0000313" key="3">
    <source>
        <dbReference type="EMBL" id="KAJ8027988.1"/>
    </source>
</evidence>
<keyword evidence="4" id="KW-1185">Reference proteome</keyword>
<protein>
    <submittedName>
        <fullName evidence="3">Sorting nexin-25</fullName>
    </submittedName>
</protein>
<dbReference type="PANTHER" id="PTHR22775">
    <property type="entry name" value="SORTING NEXIN"/>
    <property type="match status" value="1"/>
</dbReference>
<dbReference type="Proteomes" id="UP001152320">
    <property type="component" value="Chromosome 15"/>
</dbReference>
<dbReference type="GO" id="GO:0035091">
    <property type="term" value="F:phosphatidylinositol binding"/>
    <property type="evidence" value="ECO:0007669"/>
    <property type="project" value="TreeGrafter"/>
</dbReference>
<dbReference type="OrthoDB" id="5983180at2759"/>
<evidence type="ECO:0000313" key="4">
    <source>
        <dbReference type="Proteomes" id="UP001152320"/>
    </source>
</evidence>
<accession>A0A9Q1GZ27</accession>
<dbReference type="InterPro" id="IPR013937">
    <property type="entry name" value="Sorting_nexin_C"/>
</dbReference>
<organism evidence="3 4">
    <name type="scientific">Holothuria leucospilota</name>
    <name type="common">Black long sea cucumber</name>
    <name type="synonym">Mertensiothuria leucospilota</name>
    <dbReference type="NCBI Taxonomy" id="206669"/>
    <lineage>
        <taxon>Eukaryota</taxon>
        <taxon>Metazoa</taxon>
        <taxon>Echinodermata</taxon>
        <taxon>Eleutherozoa</taxon>
        <taxon>Echinozoa</taxon>
        <taxon>Holothuroidea</taxon>
        <taxon>Aspidochirotacea</taxon>
        <taxon>Aspidochirotida</taxon>
        <taxon>Holothuriidae</taxon>
        <taxon>Holothuria</taxon>
    </lineage>
</organism>
<feature type="compositionally biased region" description="Basic and acidic residues" evidence="1">
    <location>
        <begin position="391"/>
        <end position="400"/>
    </location>
</feature>
<feature type="domain" description="Sorting nexin C-terminal" evidence="2">
    <location>
        <begin position="153"/>
        <end position="260"/>
    </location>
</feature>
<dbReference type="EMBL" id="JAIZAY010000015">
    <property type="protein sequence ID" value="KAJ8027988.1"/>
    <property type="molecule type" value="Genomic_DNA"/>
</dbReference>
<sequence>MLSAALKLFLERTKIEFIVILFFQCSKWVKKAKLPPLGKRLSKSLEKKDLDKSKDALQRFLSAVLQDETLRQSEALFSLIIPTPKLLKDAPPVTQKKSIFSLSSIFKSNILRQEDGTSADDEEDGSSDRKDSIAEPLYDLISEIFELHGTFKWLRRSLIIFVQATFGGTINKEVQKAIDWICSEPMVLYYLHIFRDSMWPDGKWAGEARRKPEKEVVIETRKKARQKFLENLPDFLQNLLGKKNSRLGALKIFDAFQDSRTNKHIFYNVVEVLLIHLCPELRDPKLLQKLEEQDQRKLKSKQQKVGNEEEKKEDEDDEENLPSSQEESTPASDRLEDAQPLVKEDETKVENVGSVTETEREENPETEVEGQDQLGGKETSQDEGGLRKRRLSEGILKEER</sequence>